<evidence type="ECO:0000256" key="5">
    <source>
        <dbReference type="ARBA" id="ARBA00022692"/>
    </source>
</evidence>
<dbReference type="EMBL" id="LN890280">
    <property type="protein sequence ID" value="CUR52349.1"/>
    <property type="molecule type" value="Genomic_DNA"/>
</dbReference>
<evidence type="ECO:0000256" key="10">
    <source>
        <dbReference type="ARBA" id="ARBA00023201"/>
    </source>
</evidence>
<keyword evidence="8" id="KW-0406">Ion transport</keyword>
<comment type="subcellular location">
    <subcellularLocation>
        <location evidence="1">Cell membrane</location>
        <topology evidence="1">Multi-pass membrane protein</topology>
    </subcellularLocation>
</comment>
<feature type="transmembrane region" description="Helical" evidence="11">
    <location>
        <begin position="359"/>
        <end position="382"/>
    </location>
</feature>
<feature type="transmembrane region" description="Helical" evidence="11">
    <location>
        <begin position="70"/>
        <end position="87"/>
    </location>
</feature>
<feature type="transmembrane region" description="Helical" evidence="11">
    <location>
        <begin position="294"/>
        <end position="312"/>
    </location>
</feature>
<feature type="transmembrane region" description="Helical" evidence="11">
    <location>
        <begin position="127"/>
        <end position="148"/>
    </location>
</feature>
<dbReference type="Proteomes" id="UP000196239">
    <property type="component" value="Chromosome 1"/>
</dbReference>
<dbReference type="AlphaFoldDB" id="A0A128A4R3"/>
<keyword evidence="14" id="KW-1185">Reference proteome</keyword>
<evidence type="ECO:0000256" key="3">
    <source>
        <dbReference type="ARBA" id="ARBA00022449"/>
    </source>
</evidence>
<dbReference type="Gene3D" id="1.20.1530.20">
    <property type="match status" value="1"/>
</dbReference>
<keyword evidence="6 11" id="KW-1133">Transmembrane helix</keyword>
<dbReference type="Pfam" id="PF00999">
    <property type="entry name" value="Na_H_Exchanger"/>
    <property type="match status" value="1"/>
</dbReference>
<evidence type="ECO:0000259" key="12">
    <source>
        <dbReference type="Pfam" id="PF00999"/>
    </source>
</evidence>
<dbReference type="GO" id="GO:0015386">
    <property type="term" value="F:potassium:proton antiporter activity"/>
    <property type="evidence" value="ECO:0007669"/>
    <property type="project" value="TreeGrafter"/>
</dbReference>
<keyword evidence="9 11" id="KW-0472">Membrane</keyword>
<evidence type="ECO:0000313" key="13">
    <source>
        <dbReference type="EMBL" id="CUR52349.1"/>
    </source>
</evidence>
<evidence type="ECO:0000256" key="7">
    <source>
        <dbReference type="ARBA" id="ARBA00023053"/>
    </source>
</evidence>
<feature type="transmembrane region" description="Helical" evidence="11">
    <location>
        <begin position="324"/>
        <end position="347"/>
    </location>
</feature>
<feature type="domain" description="Cation/H+ exchanger transmembrane" evidence="12">
    <location>
        <begin position="21"/>
        <end position="413"/>
    </location>
</feature>
<feature type="transmembrane region" description="Helical" evidence="11">
    <location>
        <begin position="14"/>
        <end position="30"/>
    </location>
</feature>
<dbReference type="GO" id="GO:0051453">
    <property type="term" value="P:regulation of intracellular pH"/>
    <property type="evidence" value="ECO:0007669"/>
    <property type="project" value="TreeGrafter"/>
</dbReference>
<feature type="transmembrane region" description="Helical" evidence="11">
    <location>
        <begin position="99"/>
        <end position="121"/>
    </location>
</feature>
<feature type="transmembrane region" description="Helical" evidence="11">
    <location>
        <begin position="389"/>
        <end position="408"/>
    </location>
</feature>
<keyword evidence="5 11" id="KW-0812">Transmembrane</keyword>
<dbReference type="InterPro" id="IPR018422">
    <property type="entry name" value="Cation/H_exchanger_CPA1"/>
</dbReference>
<dbReference type="GO" id="GO:0015385">
    <property type="term" value="F:sodium:proton antiporter activity"/>
    <property type="evidence" value="ECO:0007669"/>
    <property type="project" value="InterPro"/>
</dbReference>
<keyword evidence="2" id="KW-0813">Transport</keyword>
<evidence type="ECO:0000256" key="8">
    <source>
        <dbReference type="ARBA" id="ARBA00023065"/>
    </source>
</evidence>
<protein>
    <submittedName>
        <fullName evidence="13">Na+/H+ exchanger</fullName>
    </submittedName>
</protein>
<feature type="transmembrane region" description="Helical" evidence="11">
    <location>
        <begin position="242"/>
        <end position="274"/>
    </location>
</feature>
<accession>A0A128A4R3</accession>
<gene>
    <name evidence="13" type="ORF">NDEV_1587</name>
</gene>
<sequence length="427" mass="45735">MPELSLAHLLSNEYVIPVFLLTIFLASLVATRVKVPYTMILVAIGISISVMDFTGHGIQNIAGFKVDPKLILYFVIPPLIFEAMMKIDREQFKTIRISALALATVGVGLATIVGGLLLSYLAGLPTIVAFAFAALIAPTDAAIVIEVFKRVKIPKTLATLMESEASFNDATGVIIFSSIMAIAATQGSSLSTDNISGINVNILETLGHFAWVFFGGIAIGVGLGVGSQYLHRLIEEPFSETALSVATLFGSVVISNALGFSGLVAAAAAGLWFGVIMRKPNIMGEKVRAYASNFWEMIAFFANSVAFLYLGLNMDMARIGQNLPLIALAIIAVLAARAVSTYPILAATHRFTKEKTTGAWRHVIMIGGMRGALSVALVATLPESEMKEILKTITFGVVLSSLIIQYPVLSRYIKKAFPEATQEPKNS</sequence>
<evidence type="ECO:0000256" key="6">
    <source>
        <dbReference type="ARBA" id="ARBA00022989"/>
    </source>
</evidence>
<dbReference type="InterPro" id="IPR006153">
    <property type="entry name" value="Cation/H_exchanger_TM"/>
</dbReference>
<dbReference type="GO" id="GO:0005886">
    <property type="term" value="C:plasma membrane"/>
    <property type="evidence" value="ECO:0007669"/>
    <property type="project" value="UniProtKB-SubCell"/>
</dbReference>
<evidence type="ECO:0000313" key="14">
    <source>
        <dbReference type="Proteomes" id="UP000196239"/>
    </source>
</evidence>
<evidence type="ECO:0000256" key="4">
    <source>
        <dbReference type="ARBA" id="ARBA00022475"/>
    </source>
</evidence>
<evidence type="ECO:0000256" key="2">
    <source>
        <dbReference type="ARBA" id="ARBA00022448"/>
    </source>
</evidence>
<keyword evidence="10" id="KW-0739">Sodium transport</keyword>
<feature type="transmembrane region" description="Helical" evidence="11">
    <location>
        <begin position="209"/>
        <end position="230"/>
    </location>
</feature>
<keyword evidence="3" id="KW-0050">Antiport</keyword>
<evidence type="ECO:0000256" key="11">
    <source>
        <dbReference type="SAM" id="Phobius"/>
    </source>
</evidence>
<name>A0A128A4R3_9ARCH</name>
<dbReference type="GO" id="GO:0098719">
    <property type="term" value="P:sodium ion import across plasma membrane"/>
    <property type="evidence" value="ECO:0007669"/>
    <property type="project" value="TreeGrafter"/>
</dbReference>
<proteinExistence type="predicted"/>
<keyword evidence="4" id="KW-1003">Cell membrane</keyword>
<reference evidence="14" key="1">
    <citation type="submission" date="2015-10" db="EMBL/GenBank/DDBJ databases">
        <authorList>
            <person name="Lehtovirta-Morley L.E."/>
            <person name="Vieille C."/>
        </authorList>
    </citation>
    <scope>NUCLEOTIDE SEQUENCE [LARGE SCALE GENOMIC DNA]</scope>
</reference>
<organism evidence="13 14">
    <name type="scientific">Nitrosotalea devaniterrae</name>
    <dbReference type="NCBI Taxonomy" id="1078905"/>
    <lineage>
        <taxon>Archaea</taxon>
        <taxon>Nitrososphaerota</taxon>
        <taxon>Nitrososphaeria</taxon>
        <taxon>Nitrosotaleales</taxon>
        <taxon>Nitrosotaleaceae</taxon>
        <taxon>Nitrosotalea</taxon>
    </lineage>
</organism>
<dbReference type="PANTHER" id="PTHR10110:SF195">
    <property type="entry name" value="NA(+)_H(+) ANTIPORTER NHAS2"/>
    <property type="match status" value="1"/>
</dbReference>
<evidence type="ECO:0000256" key="9">
    <source>
        <dbReference type="ARBA" id="ARBA00023136"/>
    </source>
</evidence>
<dbReference type="InterPro" id="IPR038770">
    <property type="entry name" value="Na+/solute_symporter_sf"/>
</dbReference>
<dbReference type="KEGG" id="ndv:NDEV_1587"/>
<feature type="transmembrane region" description="Helical" evidence="11">
    <location>
        <begin position="37"/>
        <end position="58"/>
    </location>
</feature>
<keyword evidence="7" id="KW-0915">Sodium</keyword>
<dbReference type="PANTHER" id="PTHR10110">
    <property type="entry name" value="SODIUM/HYDROGEN EXCHANGER"/>
    <property type="match status" value="1"/>
</dbReference>
<evidence type="ECO:0000256" key="1">
    <source>
        <dbReference type="ARBA" id="ARBA00004651"/>
    </source>
</evidence>